<evidence type="ECO:0000256" key="1">
    <source>
        <dbReference type="ARBA" id="ARBA00008027"/>
    </source>
</evidence>
<dbReference type="Proteomes" id="UP001150830">
    <property type="component" value="Unassembled WGS sequence"/>
</dbReference>
<sequence length="87" mass="9314">MLTHRIEKGDAVYALVTIGNDGSVPNTEADEVFARPGDMGMLINTGHLEEDPSQLLYLVSFALPSGEMGPPVTCLPEELSAERPVMA</sequence>
<gene>
    <name evidence="3" type="ORF">OUO13_10530</name>
</gene>
<evidence type="ECO:0000256" key="2">
    <source>
        <dbReference type="ARBA" id="ARBA00023231"/>
    </source>
</evidence>
<organism evidence="3 4">
    <name type="scientific">Parathalassolituus penaei</name>
    <dbReference type="NCBI Taxonomy" id="2997323"/>
    <lineage>
        <taxon>Bacteria</taxon>
        <taxon>Pseudomonadati</taxon>
        <taxon>Pseudomonadota</taxon>
        <taxon>Gammaproteobacteria</taxon>
        <taxon>Oceanospirillales</taxon>
        <taxon>Oceanospirillaceae</taxon>
        <taxon>Parathalassolituus</taxon>
    </lineage>
</organism>
<protein>
    <submittedName>
        <fullName evidence="3">Nitrogen fixation protein NifZ</fullName>
    </submittedName>
</protein>
<reference evidence="3" key="1">
    <citation type="submission" date="2022-11" db="EMBL/GenBank/DDBJ databases">
        <title>Parathalassolutuus dongxingensis gen. nov., sp. nov., a novel member of family Oceanospirillaceae isolated from a coastal shrimp pond in Guangxi, China.</title>
        <authorList>
            <person name="Chen H."/>
        </authorList>
    </citation>
    <scope>NUCLEOTIDE SEQUENCE</scope>
    <source>
        <strain evidence="3">G-43</strain>
    </source>
</reference>
<evidence type="ECO:0000313" key="3">
    <source>
        <dbReference type="EMBL" id="MCY0965624.1"/>
    </source>
</evidence>
<dbReference type="AlphaFoldDB" id="A0A9X3EDN6"/>
<comment type="similarity">
    <text evidence="1">Belongs to the NifZ family.</text>
</comment>
<name>A0A9X3EDN6_9GAMM</name>
<keyword evidence="4" id="KW-1185">Reference proteome</keyword>
<dbReference type="Pfam" id="PF04319">
    <property type="entry name" value="NifZ"/>
    <property type="match status" value="1"/>
</dbReference>
<evidence type="ECO:0000313" key="4">
    <source>
        <dbReference type="Proteomes" id="UP001150830"/>
    </source>
</evidence>
<dbReference type="InterPro" id="IPR007415">
    <property type="entry name" value="Nitrogenase_MoFe_mat_NifZ"/>
</dbReference>
<keyword evidence="2" id="KW-0535">Nitrogen fixation</keyword>
<proteinExistence type="inferred from homology"/>
<dbReference type="GO" id="GO:0009399">
    <property type="term" value="P:nitrogen fixation"/>
    <property type="evidence" value="ECO:0007669"/>
    <property type="project" value="InterPro"/>
</dbReference>
<comment type="caution">
    <text evidence="3">The sequence shown here is derived from an EMBL/GenBank/DDBJ whole genome shotgun (WGS) entry which is preliminary data.</text>
</comment>
<dbReference type="RefSeq" id="WP_283173838.1">
    <property type="nucleotide sequence ID" value="NZ_JAPNOA010000028.1"/>
</dbReference>
<dbReference type="EMBL" id="JAPNOA010000028">
    <property type="protein sequence ID" value="MCY0965624.1"/>
    <property type="molecule type" value="Genomic_DNA"/>
</dbReference>
<accession>A0A9X3EDN6</accession>